<accession>A0A5N5SSI6</accession>
<sequence>MSPVRQRKSRIQFVGENKDIFSSSERVWLIKGIVLSHVIEVEKKLKNKINEEGKSDEDLSLLEILLLTKGLTRKDVVTFMQDMFFAGIDTLISEER</sequence>
<gene>
    <name evidence="1" type="ORF">Anas_04699</name>
</gene>
<reference evidence="1 2" key="1">
    <citation type="journal article" date="2019" name="PLoS Biol.">
        <title>Sex chromosomes control vertical transmission of feminizing Wolbachia symbionts in an isopod.</title>
        <authorList>
            <person name="Becking T."/>
            <person name="Chebbi M.A."/>
            <person name="Giraud I."/>
            <person name="Moumen B."/>
            <person name="Laverre T."/>
            <person name="Caubet Y."/>
            <person name="Peccoud J."/>
            <person name="Gilbert C."/>
            <person name="Cordaux R."/>
        </authorList>
    </citation>
    <scope>NUCLEOTIDE SEQUENCE [LARGE SCALE GENOMIC DNA]</scope>
    <source>
        <strain evidence="1">ANa2</strain>
        <tissue evidence="1">Whole body excluding digestive tract and cuticle</tissue>
    </source>
</reference>
<protein>
    <submittedName>
        <fullName evidence="1">Uncharacterized protein</fullName>
    </submittedName>
</protein>
<proteinExistence type="predicted"/>
<evidence type="ECO:0000313" key="1">
    <source>
        <dbReference type="EMBL" id="KAB7496848.1"/>
    </source>
</evidence>
<organism evidence="1 2">
    <name type="scientific">Armadillidium nasatum</name>
    <dbReference type="NCBI Taxonomy" id="96803"/>
    <lineage>
        <taxon>Eukaryota</taxon>
        <taxon>Metazoa</taxon>
        <taxon>Ecdysozoa</taxon>
        <taxon>Arthropoda</taxon>
        <taxon>Crustacea</taxon>
        <taxon>Multicrustacea</taxon>
        <taxon>Malacostraca</taxon>
        <taxon>Eumalacostraca</taxon>
        <taxon>Peracarida</taxon>
        <taxon>Isopoda</taxon>
        <taxon>Oniscidea</taxon>
        <taxon>Crinocheta</taxon>
        <taxon>Armadillidiidae</taxon>
        <taxon>Armadillidium</taxon>
    </lineage>
</organism>
<dbReference type="AlphaFoldDB" id="A0A5N5SSI6"/>
<dbReference type="EMBL" id="SEYY01020963">
    <property type="protein sequence ID" value="KAB7496848.1"/>
    <property type="molecule type" value="Genomic_DNA"/>
</dbReference>
<name>A0A5N5SSI6_9CRUS</name>
<evidence type="ECO:0000313" key="2">
    <source>
        <dbReference type="Proteomes" id="UP000326759"/>
    </source>
</evidence>
<comment type="caution">
    <text evidence="1">The sequence shown here is derived from an EMBL/GenBank/DDBJ whole genome shotgun (WGS) entry which is preliminary data.</text>
</comment>
<dbReference type="Proteomes" id="UP000326759">
    <property type="component" value="Unassembled WGS sequence"/>
</dbReference>
<keyword evidence="2" id="KW-1185">Reference proteome</keyword>